<dbReference type="Gene3D" id="2.60.120.200">
    <property type="match status" value="1"/>
</dbReference>
<evidence type="ECO:0000313" key="2">
    <source>
        <dbReference type="Proteomes" id="UP000239480"/>
    </source>
</evidence>
<dbReference type="EMBL" id="PVTD01000004">
    <property type="protein sequence ID" value="PRY23857.1"/>
    <property type="molecule type" value="Genomic_DNA"/>
</dbReference>
<gene>
    <name evidence="1" type="ORF">CLV78_104350</name>
</gene>
<dbReference type="InterPro" id="IPR013320">
    <property type="entry name" value="ConA-like_dom_sf"/>
</dbReference>
<protein>
    <recommendedName>
        <fullName evidence="3">DUF1349 domain-containing protein</fullName>
    </recommendedName>
</protein>
<reference evidence="1 2" key="1">
    <citation type="submission" date="2018-03" db="EMBL/GenBank/DDBJ databases">
        <title>Genomic Encyclopedia of Archaeal and Bacterial Type Strains, Phase II (KMG-II): from individual species to whole genera.</title>
        <authorList>
            <person name="Goeker M."/>
        </authorList>
    </citation>
    <scope>NUCLEOTIDE SEQUENCE [LARGE SCALE GENOMIC DNA]</scope>
    <source>
        <strain evidence="1 2">DSM 29328</strain>
    </source>
</reference>
<dbReference type="SUPFAM" id="SSF49899">
    <property type="entry name" value="Concanavalin A-like lectins/glucanases"/>
    <property type="match status" value="1"/>
</dbReference>
<proteinExistence type="predicted"/>
<sequence length="194" mass="21549">MNWTQLGFEQGTWLNPPERQETSPDRLAFDVTRGTDFWRQTHYGFTRASGHALLMDVPRLFAAEITFGGAFTGKYEQAGFLLWVDESQWIKFGIEFADGLPNLAAVVTRGASDWSMAPAPDVDRLRIRLTVTPTAAILHAKVAQGWQILRVADFTFDTARLGPMACAPETGGLSVVFEDFRIGPVPEEPLYING</sequence>
<accession>A0A2T0RRV9</accession>
<dbReference type="Pfam" id="PF07081">
    <property type="entry name" value="DUF1349"/>
    <property type="match status" value="1"/>
</dbReference>
<keyword evidence="2" id="KW-1185">Reference proteome</keyword>
<dbReference type="InterPro" id="IPR009784">
    <property type="entry name" value="DUF1349"/>
</dbReference>
<evidence type="ECO:0008006" key="3">
    <source>
        <dbReference type="Google" id="ProtNLM"/>
    </source>
</evidence>
<dbReference type="RefSeq" id="WP_158263517.1">
    <property type="nucleotide sequence ID" value="NZ_PVTD01000004.1"/>
</dbReference>
<dbReference type="OrthoDB" id="9814707at2"/>
<evidence type="ECO:0000313" key="1">
    <source>
        <dbReference type="EMBL" id="PRY23857.1"/>
    </source>
</evidence>
<dbReference type="PANTHER" id="PTHR35332:SF2">
    <property type="entry name" value="REGULATION OF ENOLASE PROTEIN 1"/>
    <property type="match status" value="1"/>
</dbReference>
<name>A0A2T0RRV9_9RHOB</name>
<dbReference type="Proteomes" id="UP000239480">
    <property type="component" value="Unassembled WGS sequence"/>
</dbReference>
<dbReference type="AlphaFoldDB" id="A0A2T0RRV9"/>
<comment type="caution">
    <text evidence="1">The sequence shown here is derived from an EMBL/GenBank/DDBJ whole genome shotgun (WGS) entry which is preliminary data.</text>
</comment>
<dbReference type="PANTHER" id="PTHR35332">
    <property type="entry name" value="REGULATION OF ENOLASE PROTEIN 1"/>
    <property type="match status" value="1"/>
</dbReference>
<organism evidence="1 2">
    <name type="scientific">Aliiruegeria haliotis</name>
    <dbReference type="NCBI Taxonomy" id="1280846"/>
    <lineage>
        <taxon>Bacteria</taxon>
        <taxon>Pseudomonadati</taxon>
        <taxon>Pseudomonadota</taxon>
        <taxon>Alphaproteobacteria</taxon>
        <taxon>Rhodobacterales</taxon>
        <taxon>Roseobacteraceae</taxon>
        <taxon>Aliiruegeria</taxon>
    </lineage>
</organism>